<dbReference type="RefSeq" id="WP_344160736.1">
    <property type="nucleotide sequence ID" value="NZ_BAAANF010000022.1"/>
</dbReference>
<proteinExistence type="predicted"/>
<gene>
    <name evidence="1" type="ORF">GCM10009745_65730</name>
</gene>
<keyword evidence="2" id="KW-1185">Reference proteome</keyword>
<dbReference type="Proteomes" id="UP001500280">
    <property type="component" value="Unassembled WGS sequence"/>
</dbReference>
<accession>A0ABN2INQ3</accession>
<evidence type="ECO:0008006" key="3">
    <source>
        <dbReference type="Google" id="ProtNLM"/>
    </source>
</evidence>
<evidence type="ECO:0000313" key="1">
    <source>
        <dbReference type="EMBL" id="GAA1708714.1"/>
    </source>
</evidence>
<reference evidence="1 2" key="1">
    <citation type="journal article" date="2019" name="Int. J. Syst. Evol. Microbiol.">
        <title>The Global Catalogue of Microorganisms (GCM) 10K type strain sequencing project: providing services to taxonomists for standard genome sequencing and annotation.</title>
        <authorList>
            <consortium name="The Broad Institute Genomics Platform"/>
            <consortium name="The Broad Institute Genome Sequencing Center for Infectious Disease"/>
            <person name="Wu L."/>
            <person name="Ma J."/>
        </authorList>
    </citation>
    <scope>NUCLEOTIDE SEQUENCE [LARGE SCALE GENOMIC DNA]</scope>
    <source>
        <strain evidence="1 2">JCM 14307</strain>
    </source>
</reference>
<organism evidence="1 2">
    <name type="scientific">Kribbella yunnanensis</name>
    <dbReference type="NCBI Taxonomy" id="190194"/>
    <lineage>
        <taxon>Bacteria</taxon>
        <taxon>Bacillati</taxon>
        <taxon>Actinomycetota</taxon>
        <taxon>Actinomycetes</taxon>
        <taxon>Propionibacteriales</taxon>
        <taxon>Kribbellaceae</taxon>
        <taxon>Kribbella</taxon>
    </lineage>
</organism>
<name>A0ABN2INQ3_9ACTN</name>
<comment type="caution">
    <text evidence="1">The sequence shown here is derived from an EMBL/GenBank/DDBJ whole genome shotgun (WGS) entry which is preliminary data.</text>
</comment>
<protein>
    <recommendedName>
        <fullName evidence="3">WXG100 family type VII secretion target</fullName>
    </recommendedName>
</protein>
<sequence>MQEATALFGPTLQVRDVLESFLGDQILVEDWAATLGSASARFDELGTRWHDNSITQLAERLDVLTARGLDEEITLVKSVAADVAQLLDQVSVPGLPDPSSGDWRF</sequence>
<evidence type="ECO:0000313" key="2">
    <source>
        <dbReference type="Proteomes" id="UP001500280"/>
    </source>
</evidence>
<dbReference type="EMBL" id="BAAANF010000022">
    <property type="protein sequence ID" value="GAA1708714.1"/>
    <property type="molecule type" value="Genomic_DNA"/>
</dbReference>